<feature type="transmembrane region" description="Helical" evidence="1">
    <location>
        <begin position="106"/>
        <end position="130"/>
    </location>
</feature>
<feature type="transmembrane region" description="Helical" evidence="1">
    <location>
        <begin position="353"/>
        <end position="374"/>
    </location>
</feature>
<dbReference type="PANTHER" id="PTHR35342:SF5">
    <property type="entry name" value="TRICARBOXYLIC TRANSPORT PROTEIN"/>
    <property type="match status" value="1"/>
</dbReference>
<dbReference type="InterPro" id="IPR002823">
    <property type="entry name" value="DUF112_TM"/>
</dbReference>
<keyword evidence="1" id="KW-0812">Transmembrane</keyword>
<feature type="transmembrane region" description="Helical" evidence="1">
    <location>
        <begin position="12"/>
        <end position="35"/>
    </location>
</feature>
<dbReference type="AlphaFoldDB" id="A0A285UT58"/>
<dbReference type="PANTHER" id="PTHR35342">
    <property type="entry name" value="TRICARBOXYLIC TRANSPORT PROTEIN"/>
    <property type="match status" value="1"/>
</dbReference>
<dbReference type="Pfam" id="PF01970">
    <property type="entry name" value="TctA"/>
    <property type="match status" value="1"/>
</dbReference>
<keyword evidence="4" id="KW-1185">Reference proteome</keyword>
<dbReference type="RefSeq" id="WP_097141742.1">
    <property type="nucleotide sequence ID" value="NZ_OBQD01000014.1"/>
</dbReference>
<feature type="domain" description="DUF112" evidence="2">
    <location>
        <begin position="18"/>
        <end position="438"/>
    </location>
</feature>
<dbReference type="OrthoDB" id="9806425at2"/>
<feature type="transmembrane region" description="Helical" evidence="1">
    <location>
        <begin position="471"/>
        <end position="489"/>
    </location>
</feature>
<feature type="transmembrane region" description="Helical" evidence="1">
    <location>
        <begin position="410"/>
        <end position="426"/>
    </location>
</feature>
<dbReference type="EMBL" id="OBQD01000014">
    <property type="protein sequence ID" value="SOC45115.1"/>
    <property type="molecule type" value="Genomic_DNA"/>
</dbReference>
<evidence type="ECO:0000313" key="4">
    <source>
        <dbReference type="Proteomes" id="UP000219167"/>
    </source>
</evidence>
<evidence type="ECO:0000256" key="1">
    <source>
        <dbReference type="SAM" id="Phobius"/>
    </source>
</evidence>
<feature type="transmembrane region" description="Helical" evidence="1">
    <location>
        <begin position="197"/>
        <end position="218"/>
    </location>
</feature>
<evidence type="ECO:0000259" key="2">
    <source>
        <dbReference type="Pfam" id="PF01970"/>
    </source>
</evidence>
<dbReference type="Proteomes" id="UP000219167">
    <property type="component" value="Unassembled WGS sequence"/>
</dbReference>
<protein>
    <submittedName>
        <fullName evidence="3">TctA family transporter</fullName>
    </submittedName>
</protein>
<feature type="transmembrane region" description="Helical" evidence="1">
    <location>
        <begin position="386"/>
        <end position="404"/>
    </location>
</feature>
<feature type="transmembrane region" description="Helical" evidence="1">
    <location>
        <begin position="55"/>
        <end position="73"/>
    </location>
</feature>
<feature type="transmembrane region" description="Helical" evidence="1">
    <location>
        <begin position="167"/>
        <end position="185"/>
    </location>
</feature>
<keyword evidence="1" id="KW-1133">Transmembrane helix</keyword>
<gene>
    <name evidence="3" type="ORF">SAMN05892877_1143</name>
</gene>
<feature type="transmembrane region" description="Helical" evidence="1">
    <location>
        <begin position="433"/>
        <end position="451"/>
    </location>
</feature>
<sequence length="499" mass="52077">MMANILAAAAELFSPYVLAVILGSAVFGLFLGAVPGLTATMATALLVPVTFYMDPVPAVAAMVTASAMAMFAGDIPSALLRMPGTPASAAYTDDAYSLTKKGLAHVSLGICLLTSAIGGIFGALVLSVFAPPLAAIALKFSSFEYFWLCLLGLTTSAFIMQGSPIKGIISLSLGLLVSTIGIDPVSGVPRFTFDSPALIGGVSLVPVMIGVFAVAEIFRFYARRNPQLALEQVELKGVFSGQIRILWRQRRAIAQGNVLGTMIGIVPGAGADIAAWVSYSLAKKFSKDPQDYGRGSQEGLAAAGAANNAAVSGAYVPALVFGIPGDAITAIVIGVLFMKGVNPGPTIFLNNPVTVYGIFMAFILANLLMIPLGWAAIRCGRMILKVKLPILMPIILVFCMVGSFAVENTITAVGAALAFGVVGYVMEENGIPIAPFVLGIVLGPLVEQNFLTSMMKSGGSLLAFFDRPIAASLGAITLLIWISPLISMLRRRQSASRET</sequence>
<keyword evidence="1" id="KW-0472">Membrane</keyword>
<reference evidence="3 4" key="1">
    <citation type="submission" date="2017-08" db="EMBL/GenBank/DDBJ databases">
        <authorList>
            <person name="de Groot N.N."/>
        </authorList>
    </citation>
    <scope>NUCLEOTIDE SEQUENCE [LARGE SCALE GENOMIC DNA]</scope>
    <source>
        <strain evidence="3 4">JC85</strain>
    </source>
</reference>
<organism evidence="3 4">
    <name type="scientific">Rhizobium subbaraonis</name>
    <dbReference type="NCBI Taxonomy" id="908946"/>
    <lineage>
        <taxon>Bacteria</taxon>
        <taxon>Pseudomonadati</taxon>
        <taxon>Pseudomonadota</taxon>
        <taxon>Alphaproteobacteria</taxon>
        <taxon>Hyphomicrobiales</taxon>
        <taxon>Rhizobiaceae</taxon>
        <taxon>Rhizobium/Agrobacterium group</taxon>
        <taxon>Rhizobium</taxon>
    </lineage>
</organism>
<feature type="transmembrane region" description="Helical" evidence="1">
    <location>
        <begin position="318"/>
        <end position="341"/>
    </location>
</feature>
<proteinExistence type="predicted"/>
<name>A0A285UT58_9HYPH</name>
<feature type="transmembrane region" description="Helical" evidence="1">
    <location>
        <begin position="142"/>
        <end position="160"/>
    </location>
</feature>
<accession>A0A285UT58</accession>
<evidence type="ECO:0000313" key="3">
    <source>
        <dbReference type="EMBL" id="SOC45115.1"/>
    </source>
</evidence>